<dbReference type="AlphaFoldDB" id="A0A5B6V9P1"/>
<dbReference type="GO" id="GO:0003964">
    <property type="term" value="F:RNA-directed DNA polymerase activity"/>
    <property type="evidence" value="ECO:0007669"/>
    <property type="project" value="UniProtKB-KW"/>
</dbReference>
<evidence type="ECO:0000313" key="1">
    <source>
        <dbReference type="EMBL" id="KAA3465794.1"/>
    </source>
</evidence>
<name>A0A5B6V9P1_9ROSI</name>
<keyword evidence="1" id="KW-0808">Transferase</keyword>
<accession>A0A5B6V9P1</accession>
<keyword evidence="1" id="KW-0548">Nucleotidyltransferase</keyword>
<keyword evidence="1" id="KW-0695">RNA-directed DNA polymerase</keyword>
<proteinExistence type="predicted"/>
<comment type="caution">
    <text evidence="1">The sequence shown here is derived from an EMBL/GenBank/DDBJ whole genome shotgun (WGS) entry which is preliminary data.</text>
</comment>
<dbReference type="EMBL" id="SMMG02000007">
    <property type="protein sequence ID" value="KAA3465794.1"/>
    <property type="molecule type" value="Genomic_DNA"/>
</dbReference>
<sequence length="171" mass="20950">MFVFYKLRKVFGLSNLVGRGKKEAFQLLKDRMRCKIATCFYLKEVKKFLKNQFYKPFRLTRWLCFFFYFRSLFVMKWKAQLRIFCGKRAWEERYYWCEWRKLCNLKENSGLGFRCFAKFNISLLAKQGWRLINYPNSLLAPTIREYTFIYLTKYLGFKRNSPEWNVLVSGN</sequence>
<keyword evidence="2" id="KW-1185">Reference proteome</keyword>
<gene>
    <name evidence="1" type="ORF">EPI10_000934</name>
</gene>
<reference evidence="2" key="1">
    <citation type="journal article" date="2019" name="Plant Biotechnol. J.">
        <title>Genome sequencing of the Australian wild diploid species Gossypium australe highlights disease resistance and delayed gland morphogenesis.</title>
        <authorList>
            <person name="Cai Y."/>
            <person name="Cai X."/>
            <person name="Wang Q."/>
            <person name="Wang P."/>
            <person name="Zhang Y."/>
            <person name="Cai C."/>
            <person name="Xu Y."/>
            <person name="Wang K."/>
            <person name="Zhou Z."/>
            <person name="Wang C."/>
            <person name="Geng S."/>
            <person name="Li B."/>
            <person name="Dong Q."/>
            <person name="Hou Y."/>
            <person name="Wang H."/>
            <person name="Ai P."/>
            <person name="Liu Z."/>
            <person name="Yi F."/>
            <person name="Sun M."/>
            <person name="An G."/>
            <person name="Cheng J."/>
            <person name="Zhang Y."/>
            <person name="Shi Q."/>
            <person name="Xie Y."/>
            <person name="Shi X."/>
            <person name="Chang Y."/>
            <person name="Huang F."/>
            <person name="Chen Y."/>
            <person name="Hong S."/>
            <person name="Mi L."/>
            <person name="Sun Q."/>
            <person name="Zhang L."/>
            <person name="Zhou B."/>
            <person name="Peng R."/>
            <person name="Zhang X."/>
            <person name="Liu F."/>
        </authorList>
    </citation>
    <scope>NUCLEOTIDE SEQUENCE [LARGE SCALE GENOMIC DNA]</scope>
    <source>
        <strain evidence="2">cv. PA1801</strain>
    </source>
</reference>
<protein>
    <submittedName>
        <fullName evidence="1">Reverse transcriptase</fullName>
    </submittedName>
</protein>
<evidence type="ECO:0000313" key="2">
    <source>
        <dbReference type="Proteomes" id="UP000325315"/>
    </source>
</evidence>
<organism evidence="1 2">
    <name type="scientific">Gossypium australe</name>
    <dbReference type="NCBI Taxonomy" id="47621"/>
    <lineage>
        <taxon>Eukaryota</taxon>
        <taxon>Viridiplantae</taxon>
        <taxon>Streptophyta</taxon>
        <taxon>Embryophyta</taxon>
        <taxon>Tracheophyta</taxon>
        <taxon>Spermatophyta</taxon>
        <taxon>Magnoliopsida</taxon>
        <taxon>eudicotyledons</taxon>
        <taxon>Gunneridae</taxon>
        <taxon>Pentapetalae</taxon>
        <taxon>rosids</taxon>
        <taxon>malvids</taxon>
        <taxon>Malvales</taxon>
        <taxon>Malvaceae</taxon>
        <taxon>Malvoideae</taxon>
        <taxon>Gossypium</taxon>
    </lineage>
</organism>
<dbReference type="Proteomes" id="UP000325315">
    <property type="component" value="Unassembled WGS sequence"/>
</dbReference>
<dbReference type="OrthoDB" id="1108994at2759"/>